<gene>
    <name evidence="1" type="ORF">AVDCRST_MAG80-246</name>
</gene>
<dbReference type="InterPro" id="IPR021373">
    <property type="entry name" value="DUF2993"/>
</dbReference>
<reference evidence="1" key="1">
    <citation type="submission" date="2020-02" db="EMBL/GenBank/DDBJ databases">
        <authorList>
            <person name="Meier V. D."/>
        </authorList>
    </citation>
    <scope>NUCLEOTIDE SEQUENCE</scope>
    <source>
        <strain evidence="1">AVDCRST_MAG80</strain>
    </source>
</reference>
<organism evidence="1">
    <name type="scientific">uncultured Rubrobacteraceae bacterium</name>
    <dbReference type="NCBI Taxonomy" id="349277"/>
    <lineage>
        <taxon>Bacteria</taxon>
        <taxon>Bacillati</taxon>
        <taxon>Actinomycetota</taxon>
        <taxon>Rubrobacteria</taxon>
        <taxon>Rubrobacterales</taxon>
        <taxon>Rubrobacteraceae</taxon>
        <taxon>environmental samples</taxon>
    </lineage>
</organism>
<evidence type="ECO:0008006" key="2">
    <source>
        <dbReference type="Google" id="ProtNLM"/>
    </source>
</evidence>
<dbReference type="AlphaFoldDB" id="A0A6J4PWJ0"/>
<sequence>MAEAPEVSLVSDPAPSVLLGRFEEGKIILANPELDGVRPEEVTIDLEPFELDVPASVASGRVESEGPLSGMLRAELSEEEVARLANSSDDLAAPVSGVRLEEGYLVVGSEVEALGARVPAGVEGDLALRDGDLLFDPRRLKVLGRDVPEPLTRRLLEDADFAYPIELPFEGEVSGVEVHEERLVLIGEVRDLAVG</sequence>
<proteinExistence type="predicted"/>
<evidence type="ECO:0000313" key="1">
    <source>
        <dbReference type="EMBL" id="CAA9426202.1"/>
    </source>
</evidence>
<dbReference type="Pfam" id="PF11209">
    <property type="entry name" value="LmeA"/>
    <property type="match status" value="1"/>
</dbReference>
<accession>A0A6J4PWJ0</accession>
<dbReference type="EMBL" id="CADCVC010000026">
    <property type="protein sequence ID" value="CAA9426202.1"/>
    <property type="molecule type" value="Genomic_DNA"/>
</dbReference>
<name>A0A6J4PWJ0_9ACTN</name>
<protein>
    <recommendedName>
        <fullName evidence="2">DUF2993 domain-containing protein</fullName>
    </recommendedName>
</protein>